<dbReference type="Gramene" id="Pp3c23_16960V3.3">
    <property type="protein sequence ID" value="Pp3c23_16960V3.3"/>
    <property type="gene ID" value="Pp3c23_16960"/>
</dbReference>
<dbReference type="Gramene" id="Pp3c23_16960V3.5">
    <property type="protein sequence ID" value="Pp3c23_16960V3.5"/>
    <property type="gene ID" value="Pp3c23_16960"/>
</dbReference>
<feature type="transmembrane region" description="Helical" evidence="1">
    <location>
        <begin position="102"/>
        <end position="124"/>
    </location>
</feature>
<protein>
    <submittedName>
        <fullName evidence="2 3">Uncharacterized protein</fullName>
    </submittedName>
</protein>
<dbReference type="Gene3D" id="3.40.50.1000">
    <property type="entry name" value="HAD superfamily/HAD-like"/>
    <property type="match status" value="1"/>
</dbReference>
<evidence type="ECO:0000256" key="1">
    <source>
        <dbReference type="SAM" id="Phobius"/>
    </source>
</evidence>
<reference evidence="2 4" key="1">
    <citation type="journal article" date="2008" name="Science">
        <title>The Physcomitrella genome reveals evolutionary insights into the conquest of land by plants.</title>
        <authorList>
            <person name="Rensing S."/>
            <person name="Lang D."/>
            <person name="Zimmer A."/>
            <person name="Terry A."/>
            <person name="Salamov A."/>
            <person name="Shapiro H."/>
            <person name="Nishiyama T."/>
            <person name="Perroud P.-F."/>
            <person name="Lindquist E."/>
            <person name="Kamisugi Y."/>
            <person name="Tanahashi T."/>
            <person name="Sakakibara K."/>
            <person name="Fujita T."/>
            <person name="Oishi K."/>
            <person name="Shin-I T."/>
            <person name="Kuroki Y."/>
            <person name="Toyoda A."/>
            <person name="Suzuki Y."/>
            <person name="Hashimoto A."/>
            <person name="Yamaguchi K."/>
            <person name="Sugano A."/>
            <person name="Kohara Y."/>
            <person name="Fujiyama A."/>
            <person name="Anterola A."/>
            <person name="Aoki S."/>
            <person name="Ashton N."/>
            <person name="Barbazuk W.B."/>
            <person name="Barker E."/>
            <person name="Bennetzen J."/>
            <person name="Bezanilla M."/>
            <person name="Blankenship R."/>
            <person name="Cho S.H."/>
            <person name="Dutcher S."/>
            <person name="Estelle M."/>
            <person name="Fawcett J.A."/>
            <person name="Gundlach H."/>
            <person name="Hanada K."/>
            <person name="Heyl A."/>
            <person name="Hicks K.A."/>
            <person name="Hugh J."/>
            <person name="Lohr M."/>
            <person name="Mayer K."/>
            <person name="Melkozernov A."/>
            <person name="Murata T."/>
            <person name="Nelson D."/>
            <person name="Pils B."/>
            <person name="Prigge M."/>
            <person name="Reiss B."/>
            <person name="Renner T."/>
            <person name="Rombauts S."/>
            <person name="Rushton P."/>
            <person name="Sanderfoot A."/>
            <person name="Schween G."/>
            <person name="Shiu S.-H."/>
            <person name="Stueber K."/>
            <person name="Theodoulou F.L."/>
            <person name="Tu H."/>
            <person name="Van de Peer Y."/>
            <person name="Verrier P.J."/>
            <person name="Waters E."/>
            <person name="Wood A."/>
            <person name="Yang L."/>
            <person name="Cove D."/>
            <person name="Cuming A."/>
            <person name="Hasebe M."/>
            <person name="Lucas S."/>
            <person name="Mishler D.B."/>
            <person name="Reski R."/>
            <person name="Grigoriev I."/>
            <person name="Quatrano R.S."/>
            <person name="Boore J.L."/>
        </authorList>
    </citation>
    <scope>NUCLEOTIDE SEQUENCE [LARGE SCALE GENOMIC DNA]</scope>
    <source>
        <strain evidence="3 4">cv. Gransden 2004</strain>
    </source>
</reference>
<organism evidence="2">
    <name type="scientific">Physcomitrium patens</name>
    <name type="common">Spreading-leaved earth moss</name>
    <name type="synonym">Physcomitrella patens</name>
    <dbReference type="NCBI Taxonomy" id="3218"/>
    <lineage>
        <taxon>Eukaryota</taxon>
        <taxon>Viridiplantae</taxon>
        <taxon>Streptophyta</taxon>
        <taxon>Embryophyta</taxon>
        <taxon>Bryophyta</taxon>
        <taxon>Bryophytina</taxon>
        <taxon>Bryopsida</taxon>
        <taxon>Funariidae</taxon>
        <taxon>Funariales</taxon>
        <taxon>Funariaceae</taxon>
        <taxon>Physcomitrium</taxon>
    </lineage>
</organism>
<feature type="transmembrane region" description="Helical" evidence="1">
    <location>
        <begin position="130"/>
        <end position="151"/>
    </location>
</feature>
<dbReference type="EnsemblPlants" id="Pp3c23_16960V3.5">
    <property type="protein sequence ID" value="Pp3c23_16960V3.5"/>
    <property type="gene ID" value="Pp3c23_16960"/>
</dbReference>
<dbReference type="EMBL" id="ABEU02000023">
    <property type="protein sequence ID" value="PNR29500.1"/>
    <property type="molecule type" value="Genomic_DNA"/>
</dbReference>
<dbReference type="RefSeq" id="XP_024362177.1">
    <property type="nucleotide sequence ID" value="XM_024506409.2"/>
</dbReference>
<keyword evidence="1" id="KW-0812">Transmembrane</keyword>
<dbReference type="RefSeq" id="XP_024362178.1">
    <property type="nucleotide sequence ID" value="XM_024506410.2"/>
</dbReference>
<dbReference type="InterPro" id="IPR023214">
    <property type="entry name" value="HAD_sf"/>
</dbReference>
<dbReference type="EnsemblPlants" id="Pp3c23_16960V3.1">
    <property type="protein sequence ID" value="Pp3c23_16960V3.1"/>
    <property type="gene ID" value="Pp3c23_16960"/>
</dbReference>
<sequence>METNTNDPSPSSGAHTDEPIVEIVEKEDGFNGHFPEPQNEIVWGSQEDNHRAGTIGDVHDNPASIYTDVDISVAGATDGTRSASGTMSTEQTRSERWFENNFVLIMVSTLLQIGLGIMLLFLLWRLDLRPLKIVVVVTVLLSAIVTIAYIGEYEWQRAGIT</sequence>
<dbReference type="EnsemblPlants" id="Pp3c23_16960V3.3">
    <property type="protein sequence ID" value="Pp3c23_16960V3.3"/>
    <property type="gene ID" value="Pp3c23_16960"/>
</dbReference>
<dbReference type="Gramene" id="Pp3c23_16960V3.2">
    <property type="protein sequence ID" value="Pp3c23_16960V3.2"/>
    <property type="gene ID" value="Pp3c23_16960"/>
</dbReference>
<name>A0A2K1IJP5_PHYPA</name>
<dbReference type="EnsemblPlants" id="Pp3c23_16960V3.6">
    <property type="protein sequence ID" value="Pp3c23_16960V3.6"/>
    <property type="gene ID" value="Pp3c23_16960"/>
</dbReference>
<reference evidence="3" key="3">
    <citation type="submission" date="2020-12" db="UniProtKB">
        <authorList>
            <consortium name="EnsemblPlants"/>
        </authorList>
    </citation>
    <scope>IDENTIFICATION</scope>
</reference>
<evidence type="ECO:0000313" key="3">
    <source>
        <dbReference type="EnsemblPlants" id="Pp3c23_16960V3.1"/>
    </source>
</evidence>
<accession>A0A2K1IJP5</accession>
<keyword evidence="4" id="KW-1185">Reference proteome</keyword>
<evidence type="ECO:0000313" key="4">
    <source>
        <dbReference type="Proteomes" id="UP000006727"/>
    </source>
</evidence>
<dbReference type="GeneID" id="112275781"/>
<keyword evidence="1" id="KW-1133">Transmembrane helix</keyword>
<gene>
    <name evidence="3" type="primary">LOC112275781</name>
    <name evidence="2" type="ORF">PHYPA_028194</name>
</gene>
<keyword evidence="1" id="KW-0472">Membrane</keyword>
<dbReference type="Gramene" id="Pp3c23_16960V3.1">
    <property type="protein sequence ID" value="Pp3c23_16960V3.1"/>
    <property type="gene ID" value="Pp3c23_16960"/>
</dbReference>
<dbReference type="EnsemblPlants" id="Pp3c23_16960V3.4">
    <property type="protein sequence ID" value="Pp3c23_16960V3.4"/>
    <property type="gene ID" value="Pp3c23_16960"/>
</dbReference>
<dbReference type="AlphaFoldDB" id="A0A2K1IJP5"/>
<dbReference type="STRING" id="3218.A0A2K1IJP5"/>
<dbReference type="PaxDb" id="3218-PP1S222_121V6.1"/>
<proteinExistence type="predicted"/>
<evidence type="ECO:0000313" key="2">
    <source>
        <dbReference type="EMBL" id="PNR29500.1"/>
    </source>
</evidence>
<dbReference type="EnsemblPlants" id="Pp3c23_16960V3.2">
    <property type="protein sequence ID" value="Pp3c23_16960V3.2"/>
    <property type="gene ID" value="Pp3c23_16960"/>
</dbReference>
<dbReference type="Gramene" id="Pp3c23_16960V3.4">
    <property type="protein sequence ID" value="Pp3c23_16960V3.4"/>
    <property type="gene ID" value="Pp3c23_16960"/>
</dbReference>
<dbReference type="Gramene" id="Pp3c23_16960V3.6">
    <property type="protein sequence ID" value="Pp3c23_16960V3.6"/>
    <property type="gene ID" value="Pp3c23_16960"/>
</dbReference>
<dbReference type="Gene3D" id="1.20.1110.10">
    <property type="entry name" value="Calcium-transporting ATPase, transmembrane domain"/>
    <property type="match status" value="1"/>
</dbReference>
<reference evidence="2 4" key="2">
    <citation type="journal article" date="2018" name="Plant J.">
        <title>The Physcomitrella patens chromosome-scale assembly reveals moss genome structure and evolution.</title>
        <authorList>
            <person name="Lang D."/>
            <person name="Ullrich K.K."/>
            <person name="Murat F."/>
            <person name="Fuchs J."/>
            <person name="Jenkins J."/>
            <person name="Haas F.B."/>
            <person name="Piednoel M."/>
            <person name="Gundlach H."/>
            <person name="Van Bel M."/>
            <person name="Meyberg R."/>
            <person name="Vives C."/>
            <person name="Morata J."/>
            <person name="Symeonidi A."/>
            <person name="Hiss M."/>
            <person name="Muchero W."/>
            <person name="Kamisugi Y."/>
            <person name="Saleh O."/>
            <person name="Blanc G."/>
            <person name="Decker E.L."/>
            <person name="van Gessel N."/>
            <person name="Grimwood J."/>
            <person name="Hayes R.D."/>
            <person name="Graham S.W."/>
            <person name="Gunter L.E."/>
            <person name="McDaniel S.F."/>
            <person name="Hoernstein S.N.W."/>
            <person name="Larsson A."/>
            <person name="Li F.W."/>
            <person name="Perroud P.F."/>
            <person name="Phillips J."/>
            <person name="Ranjan P."/>
            <person name="Rokshar D.S."/>
            <person name="Rothfels C.J."/>
            <person name="Schneider L."/>
            <person name="Shu S."/>
            <person name="Stevenson D.W."/>
            <person name="Thummler F."/>
            <person name="Tillich M."/>
            <person name="Villarreal Aguilar J.C."/>
            <person name="Widiez T."/>
            <person name="Wong G.K."/>
            <person name="Wymore A."/>
            <person name="Zhang Y."/>
            <person name="Zimmer A.D."/>
            <person name="Quatrano R.S."/>
            <person name="Mayer K.F.X."/>
            <person name="Goodstein D."/>
            <person name="Casacuberta J.M."/>
            <person name="Vandepoele K."/>
            <person name="Reski R."/>
            <person name="Cuming A.C."/>
            <person name="Tuskan G.A."/>
            <person name="Maumus F."/>
            <person name="Salse J."/>
            <person name="Schmutz J."/>
            <person name="Rensing S.A."/>
        </authorList>
    </citation>
    <scope>NUCLEOTIDE SEQUENCE [LARGE SCALE GENOMIC DNA]</scope>
    <source>
        <strain evidence="3 4">cv. Gransden 2004</strain>
    </source>
</reference>
<dbReference type="Proteomes" id="UP000006727">
    <property type="component" value="Chromosome 23"/>
</dbReference>